<reference evidence="3 4" key="1">
    <citation type="submission" date="2016-04" db="EMBL/GenBank/DDBJ databases">
        <authorList>
            <consortium name="Pathogen Informatics"/>
        </authorList>
    </citation>
    <scope>NUCLEOTIDE SEQUENCE [LARGE SCALE GENOMIC DNA]</scope>
    <source>
        <strain evidence="3 4">H050680373</strain>
    </source>
</reference>
<feature type="transmembrane region" description="Helical" evidence="1">
    <location>
        <begin position="12"/>
        <end position="30"/>
    </location>
</feature>
<keyword evidence="1" id="KW-0812">Transmembrane</keyword>
<accession>A0A157SNS4</accession>
<keyword evidence="1" id="KW-1133">Transmembrane helix</keyword>
<sequence>MNPARWMQLARAFGGYLIAGVAGLIAAWAVREHIQQRTLELEEQGRVPMVSRVVAAADLAAGASLSVGQLAVREVPAAWAPSDSVPPDALELVDGGMLVLPLKAGEPVLRHQVRLQAPPEPMARQLGAGRRALSLPLSEIRDLPQSVRPDDRIDLYVSFSHGGRQLTMPLLQAGKVLAVDAGADGAPPSITLEASVSDAMKVVAARQDGVLTATLRPVQDAGGAQQGRAQDLPGMLGLRQPAAPRAREIRIIYGDRLEGASVSLPTGADMPGDTP</sequence>
<dbReference type="Pfam" id="PF16976">
    <property type="entry name" value="RcpC"/>
    <property type="match status" value="1"/>
</dbReference>
<dbReference type="InterPro" id="IPR031571">
    <property type="entry name" value="RcpC_dom"/>
</dbReference>
<dbReference type="EMBL" id="FKIF01000007">
    <property type="protein sequence ID" value="SAI71951.1"/>
    <property type="molecule type" value="Genomic_DNA"/>
</dbReference>
<name>A0A157SNS4_9BORD</name>
<proteinExistence type="predicted"/>
<dbReference type="OrthoDB" id="2037472at2"/>
<dbReference type="InterPro" id="IPR017592">
    <property type="entry name" value="Pilus_assmbl_Flp-typ_CpaB"/>
</dbReference>
<dbReference type="AlphaFoldDB" id="A0A157SNS4"/>
<feature type="domain" description="SAF" evidence="2">
    <location>
        <begin position="50"/>
        <end position="114"/>
    </location>
</feature>
<evidence type="ECO:0000313" key="4">
    <source>
        <dbReference type="Proteomes" id="UP000076848"/>
    </source>
</evidence>
<keyword evidence="4" id="KW-1185">Reference proteome</keyword>
<gene>
    <name evidence="3" type="ORF">SAMEA3906486_03850</name>
</gene>
<keyword evidence="1" id="KW-0472">Membrane</keyword>
<protein>
    <submittedName>
        <fullName evidence="3">Secretory protein</fullName>
    </submittedName>
</protein>
<evidence type="ECO:0000256" key="1">
    <source>
        <dbReference type="SAM" id="Phobius"/>
    </source>
</evidence>
<evidence type="ECO:0000259" key="2">
    <source>
        <dbReference type="SMART" id="SM00858"/>
    </source>
</evidence>
<dbReference type="Proteomes" id="UP000076848">
    <property type="component" value="Unassembled WGS sequence"/>
</dbReference>
<dbReference type="InterPro" id="IPR013974">
    <property type="entry name" value="SAF"/>
</dbReference>
<dbReference type="SMART" id="SM00858">
    <property type="entry name" value="SAF"/>
    <property type="match status" value="1"/>
</dbReference>
<dbReference type="RefSeq" id="WP_066130503.1">
    <property type="nucleotide sequence ID" value="NZ_FKIF01000007.1"/>
</dbReference>
<dbReference type="Pfam" id="PF08666">
    <property type="entry name" value="SAF"/>
    <property type="match status" value="1"/>
</dbReference>
<organism evidence="3 4">
    <name type="scientific">Bordetella ansorpii</name>
    <dbReference type="NCBI Taxonomy" id="288768"/>
    <lineage>
        <taxon>Bacteria</taxon>
        <taxon>Pseudomonadati</taxon>
        <taxon>Pseudomonadota</taxon>
        <taxon>Betaproteobacteria</taxon>
        <taxon>Burkholderiales</taxon>
        <taxon>Alcaligenaceae</taxon>
        <taxon>Bordetella</taxon>
    </lineage>
</organism>
<evidence type="ECO:0000313" key="3">
    <source>
        <dbReference type="EMBL" id="SAI71951.1"/>
    </source>
</evidence>
<dbReference type="STRING" id="288768.SAMEA3906486_03850"/>
<dbReference type="NCBIfam" id="TIGR03177">
    <property type="entry name" value="pilus_cpaB"/>
    <property type="match status" value="1"/>
</dbReference>